<feature type="compositionally biased region" description="Low complexity" evidence="6">
    <location>
        <begin position="169"/>
        <end position="185"/>
    </location>
</feature>
<accession>A0ABQ8FJL4</accession>
<evidence type="ECO:0000256" key="1">
    <source>
        <dbReference type="ARBA" id="ARBA00004123"/>
    </source>
</evidence>
<evidence type="ECO:0000256" key="4">
    <source>
        <dbReference type="ARBA" id="ARBA00022705"/>
    </source>
</evidence>
<protein>
    <recommendedName>
        <fullName evidence="3">DNA polymerase alpha subunit B</fullName>
    </recommendedName>
</protein>
<comment type="caution">
    <text evidence="9">The sequence shown here is derived from an EMBL/GenBank/DDBJ whole genome shotgun (WGS) entry which is preliminary data.</text>
</comment>
<feature type="compositionally biased region" description="Low complexity" evidence="6">
    <location>
        <begin position="126"/>
        <end position="137"/>
    </location>
</feature>
<dbReference type="Gene3D" id="3.60.21.60">
    <property type="match status" value="2"/>
</dbReference>
<comment type="subcellular location">
    <subcellularLocation>
        <location evidence="1">Nucleus</location>
    </subcellularLocation>
</comment>
<dbReference type="InterPro" id="IPR007185">
    <property type="entry name" value="DNA_pol_a/d/e_bsu"/>
</dbReference>
<dbReference type="PIRSF" id="PIRSF018300">
    <property type="entry name" value="DNA_pol_alph_2"/>
    <property type="match status" value="1"/>
</dbReference>
<dbReference type="InterPro" id="IPR016722">
    <property type="entry name" value="DNA_pol_alpha_bsu"/>
</dbReference>
<gene>
    <name evidence="9" type="ORF">BASA50_004091</name>
</gene>
<name>A0ABQ8FJL4_9FUNG</name>
<feature type="domain" description="DNA polymerase alpha/delta/epsilon subunit B" evidence="7">
    <location>
        <begin position="498"/>
        <end position="751"/>
    </location>
</feature>
<feature type="region of interest" description="Disordered" evidence="6">
    <location>
        <begin position="123"/>
        <end position="153"/>
    </location>
</feature>
<evidence type="ECO:0000256" key="2">
    <source>
        <dbReference type="ARBA" id="ARBA00007299"/>
    </source>
</evidence>
<reference evidence="9 10" key="1">
    <citation type="submission" date="2021-02" db="EMBL/GenBank/DDBJ databases">
        <title>Variation within the Batrachochytrium salamandrivorans European outbreak.</title>
        <authorList>
            <person name="Kelly M."/>
            <person name="Pasmans F."/>
            <person name="Shea T.P."/>
            <person name="Munoz J.F."/>
            <person name="Carranza S."/>
            <person name="Cuomo C.A."/>
            <person name="Martel A."/>
        </authorList>
    </citation>
    <scope>NUCLEOTIDE SEQUENCE [LARGE SCALE GENOMIC DNA]</scope>
    <source>
        <strain evidence="9 10">AMFP18/2</strain>
    </source>
</reference>
<dbReference type="EMBL" id="JAFCIX010000125">
    <property type="protein sequence ID" value="KAH6597936.1"/>
    <property type="molecule type" value="Genomic_DNA"/>
</dbReference>
<dbReference type="Pfam" id="PF04042">
    <property type="entry name" value="DNA_pol_E_B"/>
    <property type="match status" value="1"/>
</dbReference>
<feature type="domain" description="DNA polymerase alpha subunit B OB" evidence="8">
    <location>
        <begin position="380"/>
        <end position="465"/>
    </location>
</feature>
<evidence type="ECO:0000313" key="9">
    <source>
        <dbReference type="EMBL" id="KAH6597936.1"/>
    </source>
</evidence>
<dbReference type="Pfam" id="PF22062">
    <property type="entry name" value="OB_DPOA2"/>
    <property type="match status" value="1"/>
</dbReference>
<dbReference type="Proteomes" id="UP001648503">
    <property type="component" value="Unassembled WGS sequence"/>
</dbReference>
<keyword evidence="10" id="KW-1185">Reference proteome</keyword>
<evidence type="ECO:0000259" key="8">
    <source>
        <dbReference type="Pfam" id="PF22062"/>
    </source>
</evidence>
<proteinExistence type="inferred from homology"/>
<feature type="region of interest" description="Disordered" evidence="6">
    <location>
        <begin position="169"/>
        <end position="252"/>
    </location>
</feature>
<feature type="compositionally biased region" description="Polar residues" evidence="6">
    <location>
        <begin position="199"/>
        <end position="222"/>
    </location>
</feature>
<dbReference type="InterPro" id="IPR054300">
    <property type="entry name" value="OB_DPOA2"/>
</dbReference>
<feature type="region of interest" description="Disordered" evidence="6">
    <location>
        <begin position="262"/>
        <end position="281"/>
    </location>
</feature>
<evidence type="ECO:0000313" key="10">
    <source>
        <dbReference type="Proteomes" id="UP001648503"/>
    </source>
</evidence>
<sequence>MLSSLSESSVKETSSAFASSTSPDFRKEILDAFESTDMDSQVVETIAALCHTFALSPSDLFYKWDAFTANQTVSMDDLRLSSAANRNDVPAQLLGSECPTLEQLAQLRQILGRDQQKKLAKTLAGNNNSNNNSINNNTQMSFRHHSASQQQSQLLPSLNHKSLMALIQAGTPPNSSATTTSTSGSISQLASHPQKKIVPTQSSMANTNSRQPKTPNPKSRSSLAGRAGSLDILSSPPFGQSAFSPPVPLSGKLIGEERSLHDTIDGQSQSSSPSIKFSDRPDRAKVMDSFNKHIQFKSVPPSDPVQCELSLVPGQQTDGYRYMYEKLTEKGELLDAQIEYFSHIIANAYHLELTFSSSLNSDETKAIKDTPMEDPMSLVCSPVQPRNEPGLVIGRICCDSLQDGVGLNSQSVMLECSRDNGGGIRVKVDLNGVLDSSQQCTLFPGQIVGLIATNPSGRQLHASRIIYPTFPPRPTTNLSEIKSMYPAENGANQRAINVVVASGPFTLIGNLLYESLESLVVDVIEDDPPDVVILLGPFVDLDHPLIASGQVLEDVDDIFRNQIAKRIDRMRAARPGLQVILIPSIRDACSEWIAFPQPPLASGISPEAARSRRMELGLASDLQNGVYLFPNPVQFRLNEIVFAVSTNDILFDLAGSQFISRSAMQTPSKSAPSSDHLDRPSISFQHILRHRSFYPMFPSASNACLDATRALAMTTENANASMDDEEQDQESPGPLVLQVIPDILIVPSRLQCMTRNVQDCLCINPGAMIKGRSGGTFVRLCIHPFRTDSTDTLESSVKSKSTQELDTSMETDDDIELEHAVVHRTAVSIRRI</sequence>
<evidence type="ECO:0000256" key="6">
    <source>
        <dbReference type="SAM" id="MobiDB-lite"/>
    </source>
</evidence>
<dbReference type="PANTHER" id="PTHR23061:SF12">
    <property type="entry name" value="DNA POLYMERASE ALPHA SUBUNIT B"/>
    <property type="match status" value="1"/>
</dbReference>
<keyword evidence="4" id="KW-0235">DNA replication</keyword>
<comment type="similarity">
    <text evidence="2">Belongs to the DNA polymerase alpha subunit B family.</text>
</comment>
<dbReference type="PANTHER" id="PTHR23061">
    <property type="entry name" value="DNA POLYMERASE 2 ALPHA 70 KDA SUBUNIT"/>
    <property type="match status" value="1"/>
</dbReference>
<evidence type="ECO:0000259" key="7">
    <source>
        <dbReference type="Pfam" id="PF04042"/>
    </source>
</evidence>
<organism evidence="9 10">
    <name type="scientific">Batrachochytrium salamandrivorans</name>
    <dbReference type="NCBI Taxonomy" id="1357716"/>
    <lineage>
        <taxon>Eukaryota</taxon>
        <taxon>Fungi</taxon>
        <taxon>Fungi incertae sedis</taxon>
        <taxon>Chytridiomycota</taxon>
        <taxon>Chytridiomycota incertae sedis</taxon>
        <taxon>Chytridiomycetes</taxon>
        <taxon>Rhizophydiales</taxon>
        <taxon>Rhizophydiales incertae sedis</taxon>
        <taxon>Batrachochytrium</taxon>
    </lineage>
</organism>
<evidence type="ECO:0000256" key="5">
    <source>
        <dbReference type="ARBA" id="ARBA00023242"/>
    </source>
</evidence>
<evidence type="ECO:0000256" key="3">
    <source>
        <dbReference type="ARBA" id="ARBA00018596"/>
    </source>
</evidence>
<keyword evidence="5" id="KW-0539">Nucleus</keyword>